<dbReference type="Proteomes" id="UP000244896">
    <property type="component" value="Chromosome"/>
</dbReference>
<dbReference type="KEGG" id="elut:CKA38_12230"/>
<organism evidence="1 2">
    <name type="scientific">Ereboglobus luteus</name>
    <dbReference type="NCBI Taxonomy" id="1796921"/>
    <lineage>
        <taxon>Bacteria</taxon>
        <taxon>Pseudomonadati</taxon>
        <taxon>Verrucomicrobiota</taxon>
        <taxon>Opitutia</taxon>
        <taxon>Opitutales</taxon>
        <taxon>Opitutaceae</taxon>
        <taxon>Ereboglobus</taxon>
    </lineage>
</organism>
<evidence type="ECO:0000313" key="2">
    <source>
        <dbReference type="Proteomes" id="UP000244896"/>
    </source>
</evidence>
<keyword evidence="2" id="KW-1185">Reference proteome</keyword>
<dbReference type="AlphaFoldDB" id="A0A2U8E580"/>
<gene>
    <name evidence="1" type="ORF">CKA38_12230</name>
</gene>
<evidence type="ECO:0000313" key="1">
    <source>
        <dbReference type="EMBL" id="AWI09915.1"/>
    </source>
</evidence>
<proteinExistence type="predicted"/>
<sequence>MLPADMRCAGESAPPANPLEAYKTKITNNVTITYPADEQTFADEILLSYQLPLRILDDTSFDAQLARWKKNDLALIAKKLALEKPTEAMSASFDQFRDICRPAVVEEIGEVRIYHFSDIKAAQASGALPDGLGYNPENEALSIANHITAPRAGRARARVVPIVLMKKDPGMTDEKMRLFNATIRDMRWRLDEAIYNAYCGKLYEIARPSIISTIDKASFPLWIVDGMVNIIPLSILRSHNANLSYEQLLQAHTARPSDFETHAAGINLDTWIGTRTAATPKAAVDSYSYLAMLVILDAIKENGEDWIPPLFERMRAQNSPAFNMGAIYKIYTEITGGKDLRENIASVKERLAKKQGANPS</sequence>
<accession>A0A2U8E580</accession>
<dbReference type="EMBL" id="CP023004">
    <property type="protein sequence ID" value="AWI09915.1"/>
    <property type="molecule type" value="Genomic_DNA"/>
</dbReference>
<reference evidence="1 2" key="1">
    <citation type="journal article" date="2018" name="Syst. Appl. Microbiol.">
        <title>Ereboglobus luteus gen. nov. sp. nov. from cockroach guts, and new insights into the oxygen relationship of the genera Opitutus and Didymococcus (Verrucomicrobia: Opitutaceae).</title>
        <authorList>
            <person name="Tegtmeier D."/>
            <person name="Belitz A."/>
            <person name="Radek R."/>
            <person name="Heimerl T."/>
            <person name="Brune A."/>
        </authorList>
    </citation>
    <scope>NUCLEOTIDE SEQUENCE [LARGE SCALE GENOMIC DNA]</scope>
    <source>
        <strain evidence="1 2">Ho45</strain>
    </source>
</reference>
<protein>
    <submittedName>
        <fullName evidence="1">Uncharacterized protein</fullName>
    </submittedName>
</protein>
<name>A0A2U8E580_9BACT</name>